<dbReference type="EMBL" id="CBMG010000508">
    <property type="protein sequence ID" value="CEG03310.1"/>
    <property type="molecule type" value="Genomic_DNA"/>
</dbReference>
<reference evidence="1" key="1">
    <citation type="submission" date="2013-05" db="EMBL/GenBank/DDBJ databases">
        <title>Draft genome sequences of six wheat associated Fusarium spp. isolates.</title>
        <authorList>
            <person name="Moolhuijzen P.M."/>
            <person name="Manners J.M."/>
            <person name="Wilcox S."/>
            <person name="Bellgard M.I."/>
            <person name="Gardiner D.M."/>
        </authorList>
    </citation>
    <scope>NUCLEOTIDE SEQUENCE</scope>
    <source>
        <strain evidence="1">CS5907</strain>
        <strain evidence="1">CS5907</strain>
    </source>
</reference>
<proteinExistence type="predicted"/>
<sequence length="83" mass="9192">MAGFIGTAGSPIKYYLHPDIGTTDDKGGLIDVRDLDGDAGESLAGGREGCTGRWNQRDGIVADKKEKEKWWHTERGRWTKVML</sequence>
<protein>
    <submittedName>
        <fullName evidence="1">WGS project CBMG000000000 data, contig CS5907-c000509</fullName>
    </submittedName>
</protein>
<name>A0A096PE05_9HYPO</name>
<gene>
    <name evidence="1" type="ORF">BN851_0026700</name>
</gene>
<dbReference type="AlphaFoldDB" id="A0A096PE05"/>
<organism evidence="1">
    <name type="scientific">Fusarium acuminatum CS5907</name>
    <dbReference type="NCBI Taxonomy" id="1318461"/>
    <lineage>
        <taxon>Eukaryota</taxon>
        <taxon>Fungi</taxon>
        <taxon>Dikarya</taxon>
        <taxon>Ascomycota</taxon>
        <taxon>Pezizomycotina</taxon>
        <taxon>Sordariomycetes</taxon>
        <taxon>Hypocreomycetidae</taxon>
        <taxon>Hypocreales</taxon>
        <taxon>Nectriaceae</taxon>
        <taxon>Fusarium</taxon>
        <taxon>Fusarium tricinctum species complex</taxon>
    </lineage>
</organism>
<comment type="caution">
    <text evidence="1">The sequence shown here is derived from an EMBL/GenBank/DDBJ whole genome shotgun (WGS) entry which is preliminary data.</text>
</comment>
<evidence type="ECO:0000313" key="1">
    <source>
        <dbReference type="EMBL" id="CEG03310.1"/>
    </source>
</evidence>
<accession>A0A096PE05</accession>